<dbReference type="RefSeq" id="WP_254266849.1">
    <property type="nucleotide sequence ID" value="NZ_CP100400.1"/>
</dbReference>
<organism evidence="2 3">
    <name type="scientific">Halorussus aquaticus</name>
    <dbReference type="NCBI Taxonomy" id="2953748"/>
    <lineage>
        <taxon>Archaea</taxon>
        <taxon>Methanobacteriati</taxon>
        <taxon>Methanobacteriota</taxon>
        <taxon>Stenosarchaea group</taxon>
        <taxon>Halobacteria</taxon>
        <taxon>Halobacteriales</taxon>
        <taxon>Haladaptataceae</taxon>
        <taxon>Halorussus</taxon>
    </lineage>
</organism>
<comment type="caution">
    <text evidence="2">The sequence shown here is derived from an EMBL/GenBank/DDBJ whole genome shotgun (WGS) entry which is preliminary data.</text>
</comment>
<reference evidence="2 3" key="1">
    <citation type="journal article" date="2019" name="Int. J. Syst. Evol. Microbiol.">
        <title>The Global Catalogue of Microorganisms (GCM) 10K type strain sequencing project: providing services to taxonomists for standard genome sequencing and annotation.</title>
        <authorList>
            <consortium name="The Broad Institute Genomics Platform"/>
            <consortium name="The Broad Institute Genome Sequencing Center for Infectious Disease"/>
            <person name="Wu L."/>
            <person name="Ma J."/>
        </authorList>
    </citation>
    <scope>NUCLEOTIDE SEQUENCE [LARGE SCALE GENOMIC DNA]</scope>
    <source>
        <strain evidence="2 3">XZYJ18</strain>
    </source>
</reference>
<evidence type="ECO:0000313" key="2">
    <source>
        <dbReference type="EMBL" id="MFC4824074.1"/>
    </source>
</evidence>
<feature type="region of interest" description="Disordered" evidence="1">
    <location>
        <begin position="80"/>
        <end position="102"/>
    </location>
</feature>
<dbReference type="AlphaFoldDB" id="A0ABD5Q1Z6"/>
<accession>A0ABD5Q1Z6</accession>
<dbReference type="GeneID" id="73045247"/>
<keyword evidence="3" id="KW-1185">Reference proteome</keyword>
<evidence type="ECO:0000313" key="3">
    <source>
        <dbReference type="Proteomes" id="UP001595945"/>
    </source>
</evidence>
<protein>
    <recommendedName>
        <fullName evidence="4">DUF4352 domain-containing protein</fullName>
    </recommendedName>
</protein>
<dbReference type="PROSITE" id="PS51257">
    <property type="entry name" value="PROKAR_LIPOPROTEIN"/>
    <property type="match status" value="1"/>
</dbReference>
<name>A0ABD5Q1Z6_9EURY</name>
<dbReference type="EMBL" id="JBHSHT010000001">
    <property type="protein sequence ID" value="MFC4824074.1"/>
    <property type="molecule type" value="Genomic_DNA"/>
</dbReference>
<evidence type="ECO:0000256" key="1">
    <source>
        <dbReference type="SAM" id="MobiDB-lite"/>
    </source>
</evidence>
<evidence type="ECO:0008006" key="4">
    <source>
        <dbReference type="Google" id="ProtNLM"/>
    </source>
</evidence>
<dbReference type="Proteomes" id="UP001595945">
    <property type="component" value="Unassembled WGS sequence"/>
</dbReference>
<gene>
    <name evidence="2" type="ORF">ACFO9K_07345</name>
</gene>
<proteinExistence type="predicted"/>
<sequence>MRRRDILRNGAALGATASVGALAGCAGGGGGESEQSAALSKESFDFHEGESGNLVVAVTLKNAGETDGTGNLYVTVTAAAERTDGNQTEGNRSDGGDDGTVASRESMEVTVPAGETKTVELAFDISYEQFSRQGSINVDFRP</sequence>